<comment type="caution">
    <text evidence="2">The sequence shown here is derived from an EMBL/GenBank/DDBJ whole genome shotgun (WGS) entry which is preliminary data.</text>
</comment>
<feature type="transmembrane region" description="Helical" evidence="1">
    <location>
        <begin position="123"/>
        <end position="145"/>
    </location>
</feature>
<accession>A0A2A4X8H9</accession>
<keyword evidence="1" id="KW-1133">Transmembrane helix</keyword>
<keyword evidence="1" id="KW-0472">Membrane</keyword>
<dbReference type="Proteomes" id="UP000218775">
    <property type="component" value="Unassembled WGS sequence"/>
</dbReference>
<feature type="transmembrane region" description="Helical" evidence="1">
    <location>
        <begin position="92"/>
        <end position="111"/>
    </location>
</feature>
<evidence type="ECO:0000256" key="1">
    <source>
        <dbReference type="SAM" id="Phobius"/>
    </source>
</evidence>
<protein>
    <recommendedName>
        <fullName evidence="4">DoxX family protein</fullName>
    </recommendedName>
</protein>
<dbReference type="AlphaFoldDB" id="A0A2A4X8H9"/>
<feature type="transmembrane region" description="Helical" evidence="1">
    <location>
        <begin position="7"/>
        <end position="31"/>
    </location>
</feature>
<sequence>MNRSKNTFYFIIRLCLLLFFFVSAAHTFFAWDELTTGVTSLLCHWFAYLQEWASLSKIVEYFINQVPALLAIGLFLQIIGALSVLFMVAPRFGATCLLLVLIPTTFVYHPFWFQIGEAYYSELITFLKNLSLIALYILVACRPYVLGQYKK</sequence>
<proteinExistence type="predicted"/>
<feature type="transmembrane region" description="Helical" evidence="1">
    <location>
        <begin position="62"/>
        <end position="85"/>
    </location>
</feature>
<keyword evidence="1" id="KW-0812">Transmembrane</keyword>
<name>A0A2A4X8H9_UNCAE</name>
<evidence type="ECO:0008006" key="4">
    <source>
        <dbReference type="Google" id="ProtNLM"/>
    </source>
</evidence>
<evidence type="ECO:0000313" key="2">
    <source>
        <dbReference type="EMBL" id="PCI78375.1"/>
    </source>
</evidence>
<organism evidence="2 3">
    <name type="scientific">Aerophobetes bacterium</name>
    <dbReference type="NCBI Taxonomy" id="2030807"/>
    <lineage>
        <taxon>Bacteria</taxon>
        <taxon>Candidatus Aerophobota</taxon>
    </lineage>
</organism>
<reference evidence="3" key="1">
    <citation type="submission" date="2017-08" db="EMBL/GenBank/DDBJ databases">
        <title>A dynamic microbial community with high functional redundancy inhabits the cold, oxic subseafloor aquifer.</title>
        <authorList>
            <person name="Tully B.J."/>
            <person name="Wheat C.G."/>
            <person name="Glazer B.T."/>
            <person name="Huber J.A."/>
        </authorList>
    </citation>
    <scope>NUCLEOTIDE SEQUENCE [LARGE SCALE GENOMIC DNA]</scope>
</reference>
<dbReference type="EMBL" id="NVUK01000006">
    <property type="protein sequence ID" value="PCI78375.1"/>
    <property type="molecule type" value="Genomic_DNA"/>
</dbReference>
<gene>
    <name evidence="2" type="ORF">COB21_00645</name>
</gene>
<evidence type="ECO:0000313" key="3">
    <source>
        <dbReference type="Proteomes" id="UP000218775"/>
    </source>
</evidence>